<evidence type="ECO:0000256" key="2">
    <source>
        <dbReference type="SAM" id="Phobius"/>
    </source>
</evidence>
<dbReference type="SUPFAM" id="SSF110997">
    <property type="entry name" value="Sporulation related repeat"/>
    <property type="match status" value="1"/>
</dbReference>
<evidence type="ECO:0000256" key="1">
    <source>
        <dbReference type="SAM" id="MobiDB-lite"/>
    </source>
</evidence>
<organism evidence="4 5">
    <name type="scientific">Rhodoblastus acidophilus</name>
    <name type="common">Rhodopseudomonas acidophila</name>
    <dbReference type="NCBI Taxonomy" id="1074"/>
    <lineage>
        <taxon>Bacteria</taxon>
        <taxon>Pseudomonadati</taxon>
        <taxon>Pseudomonadota</taxon>
        <taxon>Alphaproteobacteria</taxon>
        <taxon>Hyphomicrobiales</taxon>
        <taxon>Rhodoblastaceae</taxon>
        <taxon>Rhodoblastus</taxon>
    </lineage>
</organism>
<reference evidence="4 5" key="1">
    <citation type="submission" date="2019-11" db="EMBL/GenBank/DDBJ databases">
        <title>Whole-genome sequence of a Rhodoblastus acidophilus DSM 142.</title>
        <authorList>
            <person name="Kyndt J.A."/>
            <person name="Meyer T.E."/>
        </authorList>
    </citation>
    <scope>NUCLEOTIDE SEQUENCE [LARGE SCALE GENOMIC DNA]</scope>
    <source>
        <strain evidence="4 5">DSM 142</strain>
    </source>
</reference>
<dbReference type="AlphaFoldDB" id="A0A6N8DQP6"/>
<protein>
    <recommendedName>
        <fullName evidence="3">SPOR domain-containing protein</fullName>
    </recommendedName>
</protein>
<feature type="region of interest" description="Disordered" evidence="1">
    <location>
        <begin position="323"/>
        <end position="346"/>
    </location>
</feature>
<dbReference type="RefSeq" id="WP_155447572.1">
    <property type="nucleotide sequence ID" value="NZ_JAOQNR010000022.1"/>
</dbReference>
<dbReference type="Gene3D" id="3.30.70.1070">
    <property type="entry name" value="Sporulation related repeat"/>
    <property type="match status" value="1"/>
</dbReference>
<evidence type="ECO:0000259" key="3">
    <source>
        <dbReference type="Pfam" id="PF05036"/>
    </source>
</evidence>
<dbReference type="OrthoDB" id="7338235at2"/>
<accession>A0A6N8DQP6</accession>
<feature type="region of interest" description="Disordered" evidence="1">
    <location>
        <begin position="1"/>
        <end position="38"/>
    </location>
</feature>
<dbReference type="Pfam" id="PF05036">
    <property type="entry name" value="SPOR"/>
    <property type="match status" value="1"/>
</dbReference>
<keyword evidence="2" id="KW-1133">Transmembrane helix</keyword>
<evidence type="ECO:0000313" key="4">
    <source>
        <dbReference type="EMBL" id="MTV32890.1"/>
    </source>
</evidence>
<gene>
    <name evidence="4" type="ORF">GJ654_18070</name>
</gene>
<keyword evidence="2" id="KW-0472">Membrane</keyword>
<dbReference type="GO" id="GO:0042834">
    <property type="term" value="F:peptidoglycan binding"/>
    <property type="evidence" value="ECO:0007669"/>
    <property type="project" value="InterPro"/>
</dbReference>
<evidence type="ECO:0000313" key="5">
    <source>
        <dbReference type="Proteomes" id="UP000439113"/>
    </source>
</evidence>
<feature type="domain" description="SPOR" evidence="3">
    <location>
        <begin position="359"/>
        <end position="438"/>
    </location>
</feature>
<feature type="transmembrane region" description="Helical" evidence="2">
    <location>
        <begin position="164"/>
        <end position="185"/>
    </location>
</feature>
<feature type="compositionally biased region" description="Pro residues" evidence="1">
    <location>
        <begin position="80"/>
        <end position="89"/>
    </location>
</feature>
<feature type="compositionally biased region" description="Basic and acidic residues" evidence="1">
    <location>
        <begin position="69"/>
        <end position="78"/>
    </location>
</feature>
<proteinExistence type="predicted"/>
<feature type="region of interest" description="Disordered" evidence="1">
    <location>
        <begin position="252"/>
        <end position="279"/>
    </location>
</feature>
<dbReference type="EMBL" id="WNKS01000023">
    <property type="protein sequence ID" value="MTV32890.1"/>
    <property type="molecule type" value="Genomic_DNA"/>
</dbReference>
<dbReference type="InterPro" id="IPR036680">
    <property type="entry name" value="SPOR-like_sf"/>
</dbReference>
<dbReference type="InterPro" id="IPR007730">
    <property type="entry name" value="SPOR-like_dom"/>
</dbReference>
<name>A0A6N8DQP6_RHOAC</name>
<dbReference type="Proteomes" id="UP000439113">
    <property type="component" value="Unassembled WGS sequence"/>
</dbReference>
<feature type="compositionally biased region" description="Basic and acidic residues" evidence="1">
    <location>
        <begin position="1"/>
        <end position="21"/>
    </location>
</feature>
<sequence>MGESAAKYRPELDLDEFERRLRAAAPTSQPRQGAPDPLAELARLVGGADGRQDPFEALFRAQKAVAQGRADRREDAHGHFPPPPAPPSPAQGQAIPPLPSPRDPFFESRSPHHGNPQYAAETDPQWVEEPARVDAPWASQAPEFAPEPQAFAPQAERTGGRRKVVYAMAAVLFGGVGLFVGGLALKKGGGGEAPLILADNAPAKIKPAAQEGAATGVGQALFDRKDDNAPAKAVSKAEQPADLVVAAKQAAASVATPTPPEPTSDAPAKPAAQNGDGLMAPRKVKTVSIRADGSLLNAPDGAKPKSALPTMAAGMPGLTPVAPAARPAPPRAPSTTEAALQAPKPKAKPEAAAVEPAATGDWAVQLAGEPTEAEARAAASKFAEKYGSALQGHRPTFVSAEKDGKTIYRVRVGRLSKDAANSMCGAIKGKGGNCFIVKN</sequence>
<feature type="region of interest" description="Disordered" evidence="1">
    <location>
        <begin position="59"/>
        <end position="122"/>
    </location>
</feature>
<keyword evidence="2" id="KW-0812">Transmembrane</keyword>
<feature type="compositionally biased region" description="Low complexity" evidence="1">
    <location>
        <begin position="337"/>
        <end position="346"/>
    </location>
</feature>
<comment type="caution">
    <text evidence="4">The sequence shown here is derived from an EMBL/GenBank/DDBJ whole genome shotgun (WGS) entry which is preliminary data.</text>
</comment>